<dbReference type="GO" id="GO:0051745">
    <property type="term" value="F:4-hydroxy-3-methylbut-2-enyl diphosphate reductase activity"/>
    <property type="evidence" value="ECO:0007669"/>
    <property type="project" value="InterPro"/>
</dbReference>
<proteinExistence type="predicted"/>
<evidence type="ECO:0000256" key="2">
    <source>
        <dbReference type="ARBA" id="ARBA00022485"/>
    </source>
</evidence>
<reference evidence="6 7" key="1">
    <citation type="journal article" date="2015" name="Microbiome">
        <title>Genomic resolution of linkages in carbon, nitrogen, and sulfur cycling among widespread estuary sediment bacteria.</title>
        <authorList>
            <person name="Baker B.J."/>
            <person name="Lazar C.S."/>
            <person name="Teske A.P."/>
            <person name="Dick G.J."/>
        </authorList>
    </citation>
    <scope>NUCLEOTIDE SEQUENCE [LARGE SCALE GENOMIC DNA]</scope>
    <source>
        <strain evidence="6">SM23_60</strain>
    </source>
</reference>
<feature type="non-terminal residue" evidence="6">
    <location>
        <position position="1"/>
    </location>
</feature>
<name>A0A0S8G3X7_UNCW3</name>
<keyword evidence="5" id="KW-0411">Iron-sulfur</keyword>
<dbReference type="GO" id="GO:0051539">
    <property type="term" value="F:4 iron, 4 sulfur cluster binding"/>
    <property type="evidence" value="ECO:0007669"/>
    <property type="project" value="UniProtKB-KW"/>
</dbReference>
<dbReference type="CDD" id="cd13944">
    <property type="entry name" value="lytB_ispH"/>
    <property type="match status" value="1"/>
</dbReference>
<comment type="caution">
    <text evidence="6">The sequence shown here is derived from an EMBL/GenBank/DDBJ whole genome shotgun (WGS) entry which is preliminary data.</text>
</comment>
<dbReference type="PANTHER" id="PTHR30426:SF0">
    <property type="entry name" value="4-HYDROXY-3-METHYLBUT-2-ENYL DIPHOSPHATE REDUCTASE"/>
    <property type="match status" value="1"/>
</dbReference>
<dbReference type="GO" id="GO:0046872">
    <property type="term" value="F:metal ion binding"/>
    <property type="evidence" value="ECO:0007669"/>
    <property type="project" value="UniProtKB-KW"/>
</dbReference>
<dbReference type="PANTHER" id="PTHR30426">
    <property type="entry name" value="4-HYDROXY-3-METHYLBUT-2-ENYL DIPHOSPHATE REDUCTASE"/>
    <property type="match status" value="1"/>
</dbReference>
<dbReference type="Pfam" id="PF02401">
    <property type="entry name" value="LYTB"/>
    <property type="match status" value="1"/>
</dbReference>
<keyword evidence="2" id="KW-0004">4Fe-4S</keyword>
<dbReference type="InterPro" id="IPR003451">
    <property type="entry name" value="LytB/IspH"/>
</dbReference>
<organism evidence="6 7">
    <name type="scientific">candidate division WOR_3 bacterium SM23_60</name>
    <dbReference type="NCBI Taxonomy" id="1703780"/>
    <lineage>
        <taxon>Bacteria</taxon>
        <taxon>Bacteria division WOR-3</taxon>
    </lineage>
</organism>
<dbReference type="GO" id="GO:0019288">
    <property type="term" value="P:isopentenyl diphosphate biosynthetic process, methylerythritol 4-phosphate pathway"/>
    <property type="evidence" value="ECO:0007669"/>
    <property type="project" value="InterPro"/>
</dbReference>
<protein>
    <recommendedName>
        <fullName evidence="8">4-hydroxy-3-methylbut-2-enyl diphosphate reductase</fullName>
    </recommendedName>
</protein>
<keyword evidence="4" id="KW-0408">Iron</keyword>
<evidence type="ECO:0008006" key="8">
    <source>
        <dbReference type="Google" id="ProtNLM"/>
    </source>
</evidence>
<dbReference type="NCBIfam" id="TIGR00216">
    <property type="entry name" value="ispH_lytB"/>
    <property type="match status" value="1"/>
</dbReference>
<evidence type="ECO:0000313" key="6">
    <source>
        <dbReference type="EMBL" id="KPK67701.1"/>
    </source>
</evidence>
<dbReference type="AlphaFoldDB" id="A0A0S8G3X7"/>
<evidence type="ECO:0000256" key="4">
    <source>
        <dbReference type="ARBA" id="ARBA00023004"/>
    </source>
</evidence>
<sequence length="209" mass="23737">KVIIRSHGVHPRILARLRRHGFEIIDATCPRVRRAQRYVHKLTKEGYHVVIVGEKDHPEVKGLMGYAGKNAEIYSEQMKIKKRKIGVVPQTTLDLGHFNSAIAHLMERVIEMKIYNTICMATVLRINEAVRIVNKADAMLIVGGKNSANTARLYQLCKEHKPSYHIESAEEITVDWFKDAKSIGVTAGASTPKEQVDEVIKFLKKKFPR</sequence>
<comment type="cofactor">
    <cofactor evidence="1">
        <name>[4Fe-4S] cluster</name>
        <dbReference type="ChEBI" id="CHEBI:49883"/>
    </cofactor>
</comment>
<dbReference type="PATRIC" id="fig|1703780.3.peg.2318"/>
<evidence type="ECO:0000313" key="7">
    <source>
        <dbReference type="Proteomes" id="UP000051096"/>
    </source>
</evidence>
<evidence type="ECO:0000256" key="1">
    <source>
        <dbReference type="ARBA" id="ARBA00001966"/>
    </source>
</evidence>
<dbReference type="Proteomes" id="UP000051096">
    <property type="component" value="Unassembled WGS sequence"/>
</dbReference>
<keyword evidence="3" id="KW-0479">Metal-binding</keyword>
<evidence type="ECO:0000256" key="3">
    <source>
        <dbReference type="ARBA" id="ARBA00022723"/>
    </source>
</evidence>
<gene>
    <name evidence="6" type="ORF">AMJ87_12985</name>
</gene>
<evidence type="ECO:0000256" key="5">
    <source>
        <dbReference type="ARBA" id="ARBA00023014"/>
    </source>
</evidence>
<dbReference type="Gene3D" id="3.40.1010.20">
    <property type="entry name" value="4-hydroxy-3-methylbut-2-enyl diphosphate reductase, catalytic domain"/>
    <property type="match status" value="2"/>
</dbReference>
<accession>A0A0S8G3X7</accession>
<dbReference type="EMBL" id="LJUO01000205">
    <property type="protein sequence ID" value="KPK67701.1"/>
    <property type="molecule type" value="Genomic_DNA"/>
</dbReference>
<dbReference type="GO" id="GO:0050992">
    <property type="term" value="P:dimethylallyl diphosphate biosynthetic process"/>
    <property type="evidence" value="ECO:0007669"/>
    <property type="project" value="InterPro"/>
</dbReference>